<dbReference type="GO" id="GO:0008381">
    <property type="term" value="F:mechanosensitive monoatomic ion channel activity"/>
    <property type="evidence" value="ECO:0007669"/>
    <property type="project" value="InterPro"/>
</dbReference>
<name>A0A177E6U8_9BACT</name>
<evidence type="ECO:0000259" key="10">
    <source>
        <dbReference type="Pfam" id="PF21088"/>
    </source>
</evidence>
<dbReference type="SUPFAM" id="SSF82689">
    <property type="entry name" value="Mechanosensitive channel protein MscS (YggB), C-terminal domain"/>
    <property type="match status" value="1"/>
</dbReference>
<dbReference type="Proteomes" id="UP000076964">
    <property type="component" value="Unassembled WGS sequence"/>
</dbReference>
<sequence>MEVGMVSSVWIYLLSIAPQIIGAILILIIGFWLSKRIANFCERLLEKREFDVTLSRFLRGVIYYSLVILVLIAAAGQLGINTMSFLTVLGALGLAVGLALKDSLSNIAAGIMILIFRPFKVGDAVTVAGVTGGVQLIGLFNTILHTPDNQKIIVPNAKILGDIITNITANDTRRIDLVVGISYEDDIDKAKALLWEMAAKDPRILKDPATTVAVAELADSSVNLVFRPWVKTSDYWAVRFDLIEQIKKTFDQEGISIPYPQQDVHLFVEKSSEKKQ</sequence>
<feature type="transmembrane region" description="Helical" evidence="7">
    <location>
        <begin position="54"/>
        <end position="76"/>
    </location>
</feature>
<keyword evidence="12" id="KW-1185">Reference proteome</keyword>
<protein>
    <submittedName>
        <fullName evidence="11">Mechanosensitive ion channel protein MscS</fullName>
    </submittedName>
</protein>
<feature type="transmembrane region" description="Helical" evidence="7">
    <location>
        <begin position="121"/>
        <end position="144"/>
    </location>
</feature>
<feature type="domain" description="Mechanosensitive ion channel transmembrane helices 2/3" evidence="10">
    <location>
        <begin position="61"/>
        <end position="101"/>
    </location>
</feature>
<dbReference type="InterPro" id="IPR011014">
    <property type="entry name" value="MscS_channel_TM-2"/>
</dbReference>
<evidence type="ECO:0000256" key="7">
    <source>
        <dbReference type="SAM" id="Phobius"/>
    </source>
</evidence>
<evidence type="ECO:0000259" key="9">
    <source>
        <dbReference type="Pfam" id="PF21082"/>
    </source>
</evidence>
<dbReference type="EMBL" id="LSFI01000076">
    <property type="protein sequence ID" value="OAG26739.1"/>
    <property type="molecule type" value="Genomic_DNA"/>
</dbReference>
<dbReference type="InterPro" id="IPR049278">
    <property type="entry name" value="MS_channel_C"/>
</dbReference>
<feature type="domain" description="Mechanosensitive ion channel MscS C-terminal" evidence="9">
    <location>
        <begin position="175"/>
        <end position="257"/>
    </location>
</feature>
<evidence type="ECO:0000256" key="6">
    <source>
        <dbReference type="ARBA" id="ARBA00023136"/>
    </source>
</evidence>
<dbReference type="InterPro" id="IPR049142">
    <property type="entry name" value="MS_channel_1st"/>
</dbReference>
<evidence type="ECO:0000256" key="5">
    <source>
        <dbReference type="ARBA" id="ARBA00022989"/>
    </source>
</evidence>
<dbReference type="STRING" id="1795632.TH606_10720"/>
<dbReference type="SUPFAM" id="SSF82861">
    <property type="entry name" value="Mechanosensitive channel protein MscS (YggB), transmembrane region"/>
    <property type="match status" value="1"/>
</dbReference>
<dbReference type="PANTHER" id="PTHR30221:SF1">
    <property type="entry name" value="SMALL-CONDUCTANCE MECHANOSENSITIVE CHANNEL"/>
    <property type="match status" value="1"/>
</dbReference>
<dbReference type="InterPro" id="IPR011066">
    <property type="entry name" value="MscS_channel_C_sf"/>
</dbReference>
<evidence type="ECO:0000256" key="2">
    <source>
        <dbReference type="ARBA" id="ARBA00008017"/>
    </source>
</evidence>
<dbReference type="OrthoDB" id="9809206at2"/>
<proteinExistence type="inferred from homology"/>
<keyword evidence="5 7" id="KW-1133">Transmembrane helix</keyword>
<evidence type="ECO:0000313" key="11">
    <source>
        <dbReference type="EMBL" id="OAG26739.1"/>
    </source>
</evidence>
<dbReference type="InterPro" id="IPR006685">
    <property type="entry name" value="MscS_channel_2nd"/>
</dbReference>
<keyword evidence="3" id="KW-1003">Cell membrane</keyword>
<dbReference type="Pfam" id="PF21082">
    <property type="entry name" value="MS_channel_3rd"/>
    <property type="match status" value="1"/>
</dbReference>
<comment type="subcellular location">
    <subcellularLocation>
        <location evidence="1">Cell membrane</location>
        <topology evidence="1">Multi-pass membrane protein</topology>
    </subcellularLocation>
</comment>
<dbReference type="InterPro" id="IPR045275">
    <property type="entry name" value="MscS_archaea/bacteria_type"/>
</dbReference>
<dbReference type="Pfam" id="PF05552">
    <property type="entry name" value="MS_channel_1st_1"/>
    <property type="match status" value="1"/>
</dbReference>
<keyword evidence="6 7" id="KW-0472">Membrane</keyword>
<feature type="transmembrane region" description="Helical" evidence="7">
    <location>
        <begin position="12"/>
        <end position="33"/>
    </location>
</feature>
<reference evidence="11 12" key="1">
    <citation type="submission" date="2016-02" db="EMBL/GenBank/DDBJ databases">
        <title>Draft genome sequence of Thermodesulfatator sp. S606.</title>
        <authorList>
            <person name="Lai Q."/>
            <person name="Cao J."/>
            <person name="Dupont S."/>
            <person name="Shao Z."/>
            <person name="Jebbar M."/>
            <person name="Alain K."/>
        </authorList>
    </citation>
    <scope>NUCLEOTIDE SEQUENCE [LARGE SCALE GENOMIC DNA]</scope>
    <source>
        <strain evidence="11 12">S606</strain>
    </source>
</reference>
<feature type="transmembrane region" description="Helical" evidence="7">
    <location>
        <begin position="82"/>
        <end position="100"/>
    </location>
</feature>
<evidence type="ECO:0000259" key="8">
    <source>
        <dbReference type="Pfam" id="PF00924"/>
    </source>
</evidence>
<comment type="similarity">
    <text evidence="2">Belongs to the MscS (TC 1.A.23) family.</text>
</comment>
<dbReference type="PANTHER" id="PTHR30221">
    <property type="entry name" value="SMALL-CONDUCTANCE MECHANOSENSITIVE CHANNEL"/>
    <property type="match status" value="1"/>
</dbReference>
<dbReference type="Gene3D" id="3.30.70.100">
    <property type="match status" value="1"/>
</dbReference>
<dbReference type="AlphaFoldDB" id="A0A177E6U8"/>
<dbReference type="SUPFAM" id="SSF50182">
    <property type="entry name" value="Sm-like ribonucleoproteins"/>
    <property type="match status" value="1"/>
</dbReference>
<dbReference type="InterPro" id="IPR023408">
    <property type="entry name" value="MscS_beta-dom_sf"/>
</dbReference>
<feature type="domain" description="Mechanosensitive ion channel MscS" evidence="8">
    <location>
        <begin position="102"/>
        <end position="168"/>
    </location>
</feature>
<dbReference type="Gene3D" id="1.10.287.1260">
    <property type="match status" value="1"/>
</dbReference>
<evidence type="ECO:0000256" key="1">
    <source>
        <dbReference type="ARBA" id="ARBA00004651"/>
    </source>
</evidence>
<dbReference type="Gene3D" id="2.30.30.60">
    <property type="match status" value="1"/>
</dbReference>
<keyword evidence="4 7" id="KW-0812">Transmembrane</keyword>
<organism evidence="11 12">
    <name type="scientific">Thermodesulfatator autotrophicus</name>
    <dbReference type="NCBI Taxonomy" id="1795632"/>
    <lineage>
        <taxon>Bacteria</taxon>
        <taxon>Pseudomonadati</taxon>
        <taxon>Thermodesulfobacteriota</taxon>
        <taxon>Thermodesulfobacteria</taxon>
        <taxon>Thermodesulfobacteriales</taxon>
        <taxon>Thermodesulfatatoraceae</taxon>
        <taxon>Thermodesulfatator</taxon>
    </lineage>
</organism>
<evidence type="ECO:0000256" key="3">
    <source>
        <dbReference type="ARBA" id="ARBA00022475"/>
    </source>
</evidence>
<dbReference type="InterPro" id="IPR008910">
    <property type="entry name" value="MSC_TM_helix"/>
</dbReference>
<accession>A0A177E6U8</accession>
<dbReference type="InterPro" id="IPR010920">
    <property type="entry name" value="LSM_dom_sf"/>
</dbReference>
<dbReference type="GO" id="GO:0005886">
    <property type="term" value="C:plasma membrane"/>
    <property type="evidence" value="ECO:0007669"/>
    <property type="project" value="UniProtKB-SubCell"/>
</dbReference>
<dbReference type="Pfam" id="PF21088">
    <property type="entry name" value="MS_channel_1st"/>
    <property type="match status" value="1"/>
</dbReference>
<comment type="caution">
    <text evidence="11">The sequence shown here is derived from an EMBL/GenBank/DDBJ whole genome shotgun (WGS) entry which is preliminary data.</text>
</comment>
<evidence type="ECO:0000256" key="4">
    <source>
        <dbReference type="ARBA" id="ARBA00022692"/>
    </source>
</evidence>
<evidence type="ECO:0000313" key="12">
    <source>
        <dbReference type="Proteomes" id="UP000076964"/>
    </source>
</evidence>
<dbReference type="Pfam" id="PF00924">
    <property type="entry name" value="MS_channel_2nd"/>
    <property type="match status" value="1"/>
</dbReference>
<gene>
    <name evidence="11" type="ORF">TH606_10720</name>
</gene>